<name>A0ABD0TTS2_DENTH</name>
<sequence>MKWLAWREKEVLVRSHAPCLLPALVMQAPHAGGCLPLVKMGKTCSLTPLFLPMDDKMVLPITRQGVSDFRQAPVLSKWEQGSPSAIQEGAQR</sequence>
<dbReference type="AlphaFoldDB" id="A0ABD0TTS2"/>
<evidence type="ECO:0000313" key="1">
    <source>
        <dbReference type="EMBL" id="KAL0903057.1"/>
    </source>
</evidence>
<accession>A0ABD0TTS2</accession>
<proteinExistence type="predicted"/>
<comment type="caution">
    <text evidence="1">The sequence shown here is derived from an EMBL/GenBank/DDBJ whole genome shotgun (WGS) entry which is preliminary data.</text>
</comment>
<dbReference type="Proteomes" id="UP001552299">
    <property type="component" value="Unassembled WGS sequence"/>
</dbReference>
<evidence type="ECO:0000313" key="3">
    <source>
        <dbReference type="Proteomes" id="UP001552299"/>
    </source>
</evidence>
<organism evidence="1 3">
    <name type="scientific">Dendrobium thyrsiflorum</name>
    <name type="common">Pinecone-like raceme dendrobium</name>
    <name type="synonym">Orchid</name>
    <dbReference type="NCBI Taxonomy" id="117978"/>
    <lineage>
        <taxon>Eukaryota</taxon>
        <taxon>Viridiplantae</taxon>
        <taxon>Streptophyta</taxon>
        <taxon>Embryophyta</taxon>
        <taxon>Tracheophyta</taxon>
        <taxon>Spermatophyta</taxon>
        <taxon>Magnoliopsida</taxon>
        <taxon>Liliopsida</taxon>
        <taxon>Asparagales</taxon>
        <taxon>Orchidaceae</taxon>
        <taxon>Epidendroideae</taxon>
        <taxon>Malaxideae</taxon>
        <taxon>Dendrobiinae</taxon>
        <taxon>Dendrobium</taxon>
    </lineage>
</organism>
<dbReference type="EMBL" id="JANQDX010000025">
    <property type="protein sequence ID" value="KAL0903064.1"/>
    <property type="molecule type" value="Genomic_DNA"/>
</dbReference>
<evidence type="ECO:0000313" key="2">
    <source>
        <dbReference type="EMBL" id="KAL0903064.1"/>
    </source>
</evidence>
<dbReference type="EMBL" id="JANQDX010000025">
    <property type="protein sequence ID" value="KAL0903057.1"/>
    <property type="molecule type" value="Genomic_DNA"/>
</dbReference>
<gene>
    <name evidence="1" type="ORF">M5K25_028234</name>
    <name evidence="2" type="ORF">M5K25_028241</name>
</gene>
<keyword evidence="3" id="KW-1185">Reference proteome</keyword>
<protein>
    <submittedName>
        <fullName evidence="1">Uncharacterized protein</fullName>
    </submittedName>
</protein>
<reference evidence="1 3" key="1">
    <citation type="journal article" date="2024" name="Plant Biotechnol. J.">
        <title>Dendrobium thyrsiflorum genome and its molecular insights into genes involved in important horticultural traits.</title>
        <authorList>
            <person name="Chen B."/>
            <person name="Wang J.Y."/>
            <person name="Zheng P.J."/>
            <person name="Li K.L."/>
            <person name="Liang Y.M."/>
            <person name="Chen X.F."/>
            <person name="Zhang C."/>
            <person name="Zhao X."/>
            <person name="He X."/>
            <person name="Zhang G.Q."/>
            <person name="Liu Z.J."/>
            <person name="Xu Q."/>
        </authorList>
    </citation>
    <scope>NUCLEOTIDE SEQUENCE [LARGE SCALE GENOMIC DNA]</scope>
    <source>
        <strain evidence="1">GZMU011</strain>
    </source>
</reference>